<dbReference type="InterPro" id="IPR023885">
    <property type="entry name" value="4Fe4S-binding_SPASM_dom"/>
</dbReference>
<gene>
    <name evidence="8" type="ORF">BN938_2460</name>
</gene>
<dbReference type="GO" id="GO:0016491">
    <property type="term" value="F:oxidoreductase activity"/>
    <property type="evidence" value="ECO:0007669"/>
    <property type="project" value="InterPro"/>
</dbReference>
<dbReference type="SFLD" id="SFLDS00029">
    <property type="entry name" value="Radical_SAM"/>
    <property type="match status" value="1"/>
</dbReference>
<dbReference type="STRING" id="1433126.BN938_2460"/>
<dbReference type="SFLD" id="SFLDG01067">
    <property type="entry name" value="SPASM/twitch_domain_containing"/>
    <property type="match status" value="1"/>
</dbReference>
<evidence type="ECO:0000313" key="9">
    <source>
        <dbReference type="Proteomes" id="UP000027616"/>
    </source>
</evidence>
<dbReference type="InterPro" id="IPR007197">
    <property type="entry name" value="rSAM"/>
</dbReference>
<dbReference type="InterPro" id="IPR023867">
    <property type="entry name" value="Sulphatase_maturase_rSAM"/>
</dbReference>
<proteinExistence type="inferred from homology"/>
<keyword evidence="4" id="KW-0408">Iron</keyword>
<evidence type="ECO:0000313" key="8">
    <source>
        <dbReference type="EMBL" id="CDN32530.1"/>
    </source>
</evidence>
<dbReference type="PANTHER" id="PTHR43273:SF3">
    <property type="entry name" value="ANAEROBIC SULFATASE-MATURATING ENZYME HOMOLOG ASLB-RELATED"/>
    <property type="match status" value="1"/>
</dbReference>
<comment type="similarity">
    <text evidence="6">Belongs to the radical SAM superfamily. Anaerobic sulfatase-maturating enzyme family.</text>
</comment>
<dbReference type="Proteomes" id="UP000027616">
    <property type="component" value="Chromosome I"/>
</dbReference>
<dbReference type="AlphaFoldDB" id="A0A060RA79"/>
<dbReference type="InterPro" id="IPR013785">
    <property type="entry name" value="Aldolase_TIM"/>
</dbReference>
<dbReference type="eggNOG" id="COG0641">
    <property type="taxonomic scope" value="Bacteria"/>
</dbReference>
<keyword evidence="9" id="KW-1185">Reference proteome</keyword>
<dbReference type="SUPFAM" id="SSF102114">
    <property type="entry name" value="Radical SAM enzymes"/>
    <property type="match status" value="1"/>
</dbReference>
<evidence type="ECO:0000256" key="4">
    <source>
        <dbReference type="ARBA" id="ARBA00023004"/>
    </source>
</evidence>
<dbReference type="EMBL" id="HG934468">
    <property type="protein sequence ID" value="CDN32530.1"/>
    <property type="molecule type" value="Genomic_DNA"/>
</dbReference>
<evidence type="ECO:0000259" key="7">
    <source>
        <dbReference type="Pfam" id="PF04055"/>
    </source>
</evidence>
<reference evidence="8 9" key="1">
    <citation type="journal article" date="2015" name="Genome Announc.">
        <title>Complete Genome Sequence of the Novel Leech Symbiont Mucinivorans hirudinis M3T.</title>
        <authorList>
            <person name="Nelson M.C."/>
            <person name="Bomar L."/>
            <person name="Graf J."/>
        </authorList>
    </citation>
    <scope>NUCLEOTIDE SEQUENCE [LARGE SCALE GENOMIC DNA]</scope>
    <source>
        <strain evidence="9">M3</strain>
    </source>
</reference>
<accession>A0A060RA79</accession>
<evidence type="ECO:0000256" key="6">
    <source>
        <dbReference type="ARBA" id="ARBA00023601"/>
    </source>
</evidence>
<evidence type="ECO:0000256" key="3">
    <source>
        <dbReference type="ARBA" id="ARBA00022723"/>
    </source>
</evidence>
<dbReference type="NCBIfam" id="TIGR04085">
    <property type="entry name" value="rSAM_more_4Fe4S"/>
    <property type="match status" value="1"/>
</dbReference>
<dbReference type="Gene3D" id="3.20.20.70">
    <property type="entry name" value="Aldolase class I"/>
    <property type="match status" value="1"/>
</dbReference>
<organism evidence="8 9">
    <name type="scientific">Mucinivorans hirudinis</name>
    <dbReference type="NCBI Taxonomy" id="1433126"/>
    <lineage>
        <taxon>Bacteria</taxon>
        <taxon>Pseudomonadati</taxon>
        <taxon>Bacteroidota</taxon>
        <taxon>Bacteroidia</taxon>
        <taxon>Bacteroidales</taxon>
        <taxon>Rikenellaceae</taxon>
        <taxon>Mucinivorans</taxon>
    </lineage>
</organism>
<dbReference type="GO" id="GO:0051536">
    <property type="term" value="F:iron-sulfur cluster binding"/>
    <property type="evidence" value="ECO:0007669"/>
    <property type="project" value="UniProtKB-KW"/>
</dbReference>
<dbReference type="GO" id="GO:0046872">
    <property type="term" value="F:metal ion binding"/>
    <property type="evidence" value="ECO:0007669"/>
    <property type="project" value="UniProtKB-KW"/>
</dbReference>
<dbReference type="KEGG" id="rbc:BN938_2460"/>
<dbReference type="CDD" id="cd01335">
    <property type="entry name" value="Radical_SAM"/>
    <property type="match status" value="1"/>
</dbReference>
<dbReference type="HOGENOM" id="CLU_009273_3_1_10"/>
<evidence type="ECO:0000256" key="5">
    <source>
        <dbReference type="ARBA" id="ARBA00023014"/>
    </source>
</evidence>
<comment type="cofactor">
    <cofactor evidence="1">
        <name>[4Fe-4S] cluster</name>
        <dbReference type="ChEBI" id="CHEBI:49883"/>
    </cofactor>
</comment>
<keyword evidence="2" id="KW-0949">S-adenosyl-L-methionine</keyword>
<feature type="domain" description="Radical SAM core" evidence="7">
    <location>
        <begin position="96"/>
        <end position="220"/>
    </location>
</feature>
<keyword evidence="5" id="KW-0411">Iron-sulfur</keyword>
<dbReference type="Pfam" id="PF04055">
    <property type="entry name" value="Radical_SAM"/>
    <property type="match status" value="1"/>
</dbReference>
<dbReference type="UniPathway" id="UPA00782"/>
<sequence>MKWSIYNKLIDSSEDNEVVFFYNYFRSKLLTLDKRLASLIESSSDDPTKISKIHPDLYKSLLDDRFVISDEINEVAECVNAIDRKFSSDEILRITVNPTLDCNLKCWYCYENHVKDSVMTNDIIKGVELFIENSVKSQTLKKVQLSFFGGEPLLQYKKVVKPLAETVKSICTKYEKKLVVSFTTNGVCLTNKVVEELKNLSSEISVQVAFDGGRDFHNKVKCFPSGLGSYDIVKSNLFNAIQNEILTTIRCNYTLENLDSFKFLVDDFREYWEFPNLRFSFHKVWQEPETLELHSKINELKDKVSGMTFQSNIQSFLGDSISPCYGDFDNNYVANYNGDVYKCTARDFKPENRIGHLSSSGEIILNDNAYLRKRNRLTSQCSDCRLLPICTICFQQRFESMDDKCPIPAVRGNADMNIKKYFHDVKNLNRNEK</sequence>
<evidence type="ECO:0000256" key="1">
    <source>
        <dbReference type="ARBA" id="ARBA00001966"/>
    </source>
</evidence>
<keyword evidence="3" id="KW-0479">Metal-binding</keyword>
<name>A0A060RA79_9BACT</name>
<dbReference type="PANTHER" id="PTHR43273">
    <property type="entry name" value="ANAEROBIC SULFATASE-MATURATING ENZYME HOMOLOG ASLB-RELATED"/>
    <property type="match status" value="1"/>
</dbReference>
<dbReference type="InterPro" id="IPR058240">
    <property type="entry name" value="rSAM_sf"/>
</dbReference>
<protein>
    <submittedName>
        <fullName evidence="8">Arylsulfatase regulator (Fe-S oxidoreductase)</fullName>
    </submittedName>
</protein>
<evidence type="ECO:0000256" key="2">
    <source>
        <dbReference type="ARBA" id="ARBA00022691"/>
    </source>
</evidence>